<evidence type="ECO:0008006" key="6">
    <source>
        <dbReference type="Google" id="ProtNLM"/>
    </source>
</evidence>
<evidence type="ECO:0000259" key="2">
    <source>
        <dbReference type="Pfam" id="PF25479"/>
    </source>
</evidence>
<name>A0ABN9LQL6_9NEOB</name>
<evidence type="ECO:0000259" key="3">
    <source>
        <dbReference type="Pfam" id="PF26034"/>
    </source>
</evidence>
<dbReference type="Pfam" id="PF26034">
    <property type="entry name" value="PHAT_SMAUG"/>
    <property type="match status" value="1"/>
</dbReference>
<dbReference type="EMBL" id="CAUEEQ010027611">
    <property type="protein sequence ID" value="CAJ0948012.1"/>
    <property type="molecule type" value="Genomic_DNA"/>
</dbReference>
<sequence length="262" mass="29780">MCSRPCPLRDCPASTGVPGQGALRREAVYEWFVRTLGPAHRLEFACGLLDLCNPLELRFVGSCLEDLARKDCHYLRDYESRANSPAGPLLGDLGDPVSRSRLIVCLALLSSENRDVAGRLYRLLLPAMEPEPGGWEEDELLLTMAALHPAFSFHQRVTLRERLQRLREAMGRRSCPERCAPVRRRHDAQKTRAKTLRFATRASFFDENRTHEKCNLLHFLASDASVGNDARVEKRDQKNARVPYVKHRGASPLRRRRNSDAH</sequence>
<feature type="domain" description="RNA-binding protein vts1-like alpha-helical" evidence="2">
    <location>
        <begin position="26"/>
        <end position="70"/>
    </location>
</feature>
<dbReference type="InterPro" id="IPR057327">
    <property type="entry name" value="Vts1_dom"/>
</dbReference>
<dbReference type="Proteomes" id="UP001176940">
    <property type="component" value="Unassembled WGS sequence"/>
</dbReference>
<feature type="region of interest" description="Disordered" evidence="1">
    <location>
        <begin position="229"/>
        <end position="262"/>
    </location>
</feature>
<evidence type="ECO:0000313" key="5">
    <source>
        <dbReference type="Proteomes" id="UP001176940"/>
    </source>
</evidence>
<keyword evidence="5" id="KW-1185">Reference proteome</keyword>
<feature type="compositionally biased region" description="Basic and acidic residues" evidence="1">
    <location>
        <begin position="230"/>
        <end position="239"/>
    </location>
</feature>
<accession>A0ABN9LQL6</accession>
<proteinExistence type="predicted"/>
<feature type="compositionally biased region" description="Basic residues" evidence="1">
    <location>
        <begin position="244"/>
        <end position="262"/>
    </location>
</feature>
<dbReference type="Pfam" id="PF25479">
    <property type="entry name" value="Vts1"/>
    <property type="match status" value="1"/>
</dbReference>
<gene>
    <name evidence="4" type="ORF">RIMI_LOCUS11928182</name>
</gene>
<organism evidence="4 5">
    <name type="scientific">Ranitomeya imitator</name>
    <name type="common">mimic poison frog</name>
    <dbReference type="NCBI Taxonomy" id="111125"/>
    <lineage>
        <taxon>Eukaryota</taxon>
        <taxon>Metazoa</taxon>
        <taxon>Chordata</taxon>
        <taxon>Craniata</taxon>
        <taxon>Vertebrata</taxon>
        <taxon>Euteleostomi</taxon>
        <taxon>Amphibia</taxon>
        <taxon>Batrachia</taxon>
        <taxon>Anura</taxon>
        <taxon>Neobatrachia</taxon>
        <taxon>Hyloidea</taxon>
        <taxon>Dendrobatidae</taxon>
        <taxon>Dendrobatinae</taxon>
        <taxon>Ranitomeya</taxon>
    </lineage>
</organism>
<evidence type="ECO:0000313" key="4">
    <source>
        <dbReference type="EMBL" id="CAJ0948012.1"/>
    </source>
</evidence>
<comment type="caution">
    <text evidence="4">The sequence shown here is derived from an EMBL/GenBank/DDBJ whole genome shotgun (WGS) entry which is preliminary data.</text>
</comment>
<dbReference type="PANTHER" id="PTHR46939:SF1">
    <property type="entry name" value="ZINC FINGER CCHC DOMAIN-CONTAINING PROTEIN 2"/>
    <property type="match status" value="1"/>
</dbReference>
<feature type="domain" description="SMAUG/ZCCHC2-like PHAT" evidence="3">
    <location>
        <begin position="75"/>
        <end position="169"/>
    </location>
</feature>
<reference evidence="4" key="1">
    <citation type="submission" date="2023-07" db="EMBL/GenBank/DDBJ databases">
        <authorList>
            <person name="Stuckert A."/>
        </authorList>
    </citation>
    <scope>NUCLEOTIDE SEQUENCE</scope>
</reference>
<protein>
    <recommendedName>
        <fullName evidence="6">Zinc finger CCHC domain-containing protein 2</fullName>
    </recommendedName>
</protein>
<evidence type="ECO:0000256" key="1">
    <source>
        <dbReference type="SAM" id="MobiDB-lite"/>
    </source>
</evidence>
<dbReference type="InterPro" id="IPR058599">
    <property type="entry name" value="PHAT_Smg/ZCCHC2-like"/>
</dbReference>
<dbReference type="PANTHER" id="PTHR46939">
    <property type="entry name" value="ZINC FINGER CCHC DOMAIN-CONTAINING PROTEIN 2"/>
    <property type="match status" value="1"/>
</dbReference>
<dbReference type="InterPro" id="IPR042793">
    <property type="entry name" value="ZCCHC2"/>
</dbReference>